<organism evidence="2">
    <name type="scientific">bioreactor metagenome</name>
    <dbReference type="NCBI Taxonomy" id="1076179"/>
    <lineage>
        <taxon>unclassified sequences</taxon>
        <taxon>metagenomes</taxon>
        <taxon>ecological metagenomes</taxon>
    </lineage>
</organism>
<protein>
    <submittedName>
        <fullName evidence="2">Uncharacterized protein</fullName>
    </submittedName>
</protein>
<reference evidence="2" key="1">
    <citation type="submission" date="2019-08" db="EMBL/GenBank/DDBJ databases">
        <authorList>
            <person name="Kucharzyk K."/>
            <person name="Murdoch R.W."/>
            <person name="Higgins S."/>
            <person name="Loffler F."/>
        </authorList>
    </citation>
    <scope>NUCLEOTIDE SEQUENCE</scope>
</reference>
<proteinExistence type="predicted"/>
<comment type="caution">
    <text evidence="2">The sequence shown here is derived from an EMBL/GenBank/DDBJ whole genome shotgun (WGS) entry which is preliminary data.</text>
</comment>
<feature type="region of interest" description="Disordered" evidence="1">
    <location>
        <begin position="52"/>
        <end position="87"/>
    </location>
</feature>
<feature type="compositionally biased region" description="Basic and acidic residues" evidence="1">
    <location>
        <begin position="65"/>
        <end position="80"/>
    </location>
</feature>
<accession>A0A645H5Q0</accession>
<evidence type="ECO:0000256" key="1">
    <source>
        <dbReference type="SAM" id="MobiDB-lite"/>
    </source>
</evidence>
<name>A0A645H5Q0_9ZZZZ</name>
<dbReference type="EMBL" id="VSSQ01085894">
    <property type="protein sequence ID" value="MPN33399.1"/>
    <property type="molecule type" value="Genomic_DNA"/>
</dbReference>
<evidence type="ECO:0000313" key="2">
    <source>
        <dbReference type="EMBL" id="MPN33399.1"/>
    </source>
</evidence>
<sequence>MDSALVPRRRICVRPRESLWSCADRSKGSFAAGQKAIWVYEHCEPYTKVPSACGGRMATDPLSSEYRRPDSDSMESDRPISSKRKHSDISRAWREVMCRLKPAMLRWLKQNPSDAGAEVLSVVRAMFVSPVLNRSDGDADSLLMQV</sequence>
<gene>
    <name evidence="2" type="ORF">SDC9_180886</name>
</gene>
<dbReference type="AlphaFoldDB" id="A0A645H5Q0"/>